<sequence length="281" mass="30824">MGIVFYKPVTAGRRFASVSDFSEITKKKPEKSLLEPKKKTGGRNTEGKITAEHIGGGSRRHYRIIDFKRKKDNIPAKVAGIEYDPNRSARIALLHYADGEKRYILAPDNLRVGQMLMSGEKVEPEVGNCMPLKSIPLGLEIHNIEMRVGQGGQLVRSAGGTAKLMAKEGNYAHIVLPSGEVRKIFYGCRATIGKIGNAEHSNVRLGKAGRKRWKGRRPHVRGVAQNPVAHPLGGGEGRSGGGRHPCSRTGLLAKGGKTRKKKSLSNKFIIRRRRIGARGNR</sequence>
<dbReference type="Proteomes" id="UP000034954">
    <property type="component" value="Unassembled WGS sequence"/>
</dbReference>
<dbReference type="Pfam" id="PF03947">
    <property type="entry name" value="Ribosomal_L2_C"/>
    <property type="match status" value="1"/>
</dbReference>
<dbReference type="InterPro" id="IPR022666">
    <property type="entry name" value="Ribosomal_uL2_RNA-bd_dom"/>
</dbReference>
<dbReference type="InterPro" id="IPR022669">
    <property type="entry name" value="Ribosomal_uL2_C"/>
</dbReference>
<dbReference type="Pfam" id="PF00181">
    <property type="entry name" value="Ribosomal_L2_N"/>
    <property type="match status" value="1"/>
</dbReference>
<dbReference type="PIRSF" id="PIRSF002158">
    <property type="entry name" value="Ribosomal_L2"/>
    <property type="match status" value="1"/>
</dbReference>
<dbReference type="GO" id="GO:0016740">
    <property type="term" value="F:transferase activity"/>
    <property type="evidence" value="ECO:0007669"/>
    <property type="project" value="InterPro"/>
</dbReference>
<evidence type="ECO:0000259" key="7">
    <source>
        <dbReference type="SMART" id="SM01382"/>
    </source>
</evidence>
<dbReference type="PANTHER" id="PTHR13691:SF5">
    <property type="entry name" value="LARGE RIBOSOMAL SUBUNIT PROTEIN UL2M"/>
    <property type="match status" value="1"/>
</dbReference>
<dbReference type="SMART" id="SM01383">
    <property type="entry name" value="Ribosomal_L2"/>
    <property type="match status" value="1"/>
</dbReference>
<comment type="caution">
    <text evidence="9">The sequence shown here is derived from an EMBL/GenBank/DDBJ whole genome shotgun (WGS) entry which is preliminary data.</text>
</comment>
<evidence type="ECO:0000256" key="2">
    <source>
        <dbReference type="ARBA" id="ARBA00022980"/>
    </source>
</evidence>
<dbReference type="InterPro" id="IPR014722">
    <property type="entry name" value="Rib_uL2_dom2"/>
</dbReference>
<dbReference type="InterPro" id="IPR005880">
    <property type="entry name" value="Ribosomal_uL2_bac/org-type"/>
</dbReference>
<dbReference type="Gene3D" id="2.40.50.140">
    <property type="entry name" value="Nucleic acid-binding proteins"/>
    <property type="match status" value="1"/>
</dbReference>
<dbReference type="NCBIfam" id="TIGR01171">
    <property type="entry name" value="rplB_bact"/>
    <property type="match status" value="1"/>
</dbReference>
<dbReference type="GO" id="GO:0002181">
    <property type="term" value="P:cytoplasmic translation"/>
    <property type="evidence" value="ECO:0007669"/>
    <property type="project" value="TreeGrafter"/>
</dbReference>
<dbReference type="SUPFAM" id="SSF50249">
    <property type="entry name" value="Nucleic acid-binding proteins"/>
    <property type="match status" value="1"/>
</dbReference>
<feature type="compositionally biased region" description="Gly residues" evidence="6">
    <location>
        <begin position="232"/>
        <end position="243"/>
    </location>
</feature>
<evidence type="ECO:0000256" key="6">
    <source>
        <dbReference type="SAM" id="MobiDB-lite"/>
    </source>
</evidence>
<evidence type="ECO:0000256" key="1">
    <source>
        <dbReference type="ARBA" id="ARBA00005636"/>
    </source>
</evidence>
<dbReference type="HAMAP" id="MF_01320_B">
    <property type="entry name" value="Ribosomal_uL2_B"/>
    <property type="match status" value="1"/>
</dbReference>
<comment type="subunit">
    <text evidence="5">Part of the 50S ribosomal subunit. Forms a bridge to the 30S subunit in the 70S ribosome.</text>
</comment>
<dbReference type="FunFam" id="2.30.30.30:FF:000001">
    <property type="entry name" value="50S ribosomal protein L2"/>
    <property type="match status" value="1"/>
</dbReference>
<evidence type="ECO:0000313" key="10">
    <source>
        <dbReference type="Proteomes" id="UP000034954"/>
    </source>
</evidence>
<dbReference type="FunFam" id="2.40.50.140:FF:000003">
    <property type="entry name" value="50S ribosomal protein L2"/>
    <property type="match status" value="1"/>
</dbReference>
<organism evidence="9 10">
    <name type="scientific">Candidatus Brocadia fulgida</name>
    <dbReference type="NCBI Taxonomy" id="380242"/>
    <lineage>
        <taxon>Bacteria</taxon>
        <taxon>Pseudomonadati</taxon>
        <taxon>Planctomycetota</taxon>
        <taxon>Candidatus Brocadiia</taxon>
        <taxon>Candidatus Brocadiales</taxon>
        <taxon>Candidatus Brocadiaceae</taxon>
        <taxon>Candidatus Brocadia</taxon>
    </lineage>
</organism>
<evidence type="ECO:0000256" key="5">
    <source>
        <dbReference type="HAMAP-Rule" id="MF_01320"/>
    </source>
</evidence>
<dbReference type="GO" id="GO:0003735">
    <property type="term" value="F:structural constituent of ribosome"/>
    <property type="evidence" value="ECO:0007669"/>
    <property type="project" value="InterPro"/>
</dbReference>
<dbReference type="GO" id="GO:0019843">
    <property type="term" value="F:rRNA binding"/>
    <property type="evidence" value="ECO:0007669"/>
    <property type="project" value="UniProtKB-UniRule"/>
</dbReference>
<dbReference type="InterPro" id="IPR014726">
    <property type="entry name" value="Ribosomal_uL2_dom3"/>
</dbReference>
<reference evidence="9 10" key="1">
    <citation type="journal article" date="2013" name="BMC Microbiol.">
        <title>Identification of the type II cytochrome c maturation pathway in anammox bacteria by comparative genomics.</title>
        <authorList>
            <person name="Ferousi C."/>
            <person name="Speth D.R."/>
            <person name="Reimann J."/>
            <person name="Op den Camp H.J."/>
            <person name="Allen J.W."/>
            <person name="Keltjens J.T."/>
            <person name="Jetten M.S."/>
        </authorList>
    </citation>
    <scope>NUCLEOTIDE SEQUENCE [LARGE SCALE GENOMIC DNA]</scope>
    <source>
        <strain evidence="9">RU1</strain>
    </source>
</reference>
<dbReference type="AlphaFoldDB" id="A0A0M2UTJ7"/>
<feature type="domain" description="Large ribosomal subunit protein uL2 RNA-binding" evidence="8">
    <location>
        <begin position="42"/>
        <end position="118"/>
    </location>
</feature>
<dbReference type="SMART" id="SM01382">
    <property type="entry name" value="Ribosomal_L2_C"/>
    <property type="match status" value="1"/>
</dbReference>
<dbReference type="PATRIC" id="fig|380242.3.peg.2389"/>
<dbReference type="InterPro" id="IPR012340">
    <property type="entry name" value="NA-bd_OB-fold"/>
</dbReference>
<comment type="similarity">
    <text evidence="1 5">Belongs to the universal ribosomal protein uL2 family.</text>
</comment>
<evidence type="ECO:0000256" key="4">
    <source>
        <dbReference type="ARBA" id="ARBA00035242"/>
    </source>
</evidence>
<keyword evidence="3 5" id="KW-0687">Ribonucleoprotein</keyword>
<keyword evidence="5" id="KW-0699">rRNA-binding</keyword>
<evidence type="ECO:0000313" key="9">
    <source>
        <dbReference type="EMBL" id="KKO19393.1"/>
    </source>
</evidence>
<proteinExistence type="inferred from homology"/>
<dbReference type="PANTHER" id="PTHR13691">
    <property type="entry name" value="RIBOSOMAL PROTEIN L2"/>
    <property type="match status" value="1"/>
</dbReference>
<dbReference type="FunFam" id="4.10.950.10:FF:000001">
    <property type="entry name" value="50S ribosomal protein L2"/>
    <property type="match status" value="1"/>
</dbReference>
<keyword evidence="5" id="KW-0694">RNA-binding</keyword>
<dbReference type="SUPFAM" id="SSF50104">
    <property type="entry name" value="Translation proteins SH3-like domain"/>
    <property type="match status" value="1"/>
</dbReference>
<dbReference type="GO" id="GO:0015934">
    <property type="term" value="C:large ribosomal subunit"/>
    <property type="evidence" value="ECO:0007669"/>
    <property type="project" value="InterPro"/>
</dbReference>
<accession>A0A0M2UTJ7</accession>
<evidence type="ECO:0000256" key="3">
    <source>
        <dbReference type="ARBA" id="ARBA00023274"/>
    </source>
</evidence>
<feature type="domain" description="Large ribosomal subunit protein uL2 C-terminal" evidence="7">
    <location>
        <begin position="124"/>
        <end position="252"/>
    </location>
</feature>
<name>A0A0M2UTJ7_9BACT</name>
<dbReference type="Gene3D" id="2.30.30.30">
    <property type="match status" value="1"/>
</dbReference>
<gene>
    <name evidence="5" type="primary">rplB</name>
    <name evidence="9" type="ORF">BROFUL_01920</name>
</gene>
<feature type="region of interest" description="Disordered" evidence="6">
    <location>
        <begin position="214"/>
        <end position="263"/>
    </location>
</feature>
<protein>
    <recommendedName>
        <fullName evidence="4 5">Large ribosomal subunit protein uL2</fullName>
    </recommendedName>
</protein>
<comment type="function">
    <text evidence="5">One of the primary rRNA binding proteins. Required for association of the 30S and 50S subunits to form the 70S ribosome, for tRNA binding and peptide bond formation. It has been suggested to have peptidyltransferase activity; this is somewhat controversial. Makes several contacts with the 16S rRNA in the 70S ribosome.</text>
</comment>
<feature type="region of interest" description="Disordered" evidence="6">
    <location>
        <begin position="29"/>
        <end position="50"/>
    </location>
</feature>
<evidence type="ECO:0000259" key="8">
    <source>
        <dbReference type="SMART" id="SM01383"/>
    </source>
</evidence>
<dbReference type="Gene3D" id="4.10.950.10">
    <property type="entry name" value="Ribosomal protein L2, domain 3"/>
    <property type="match status" value="1"/>
</dbReference>
<dbReference type="InterPro" id="IPR008991">
    <property type="entry name" value="Translation_prot_SH3-like_sf"/>
</dbReference>
<keyword evidence="2 5" id="KW-0689">Ribosomal protein</keyword>
<feature type="compositionally biased region" description="Basic and acidic residues" evidence="6">
    <location>
        <begin position="29"/>
        <end position="38"/>
    </location>
</feature>
<dbReference type="EMBL" id="LAQJ01000196">
    <property type="protein sequence ID" value="KKO19393.1"/>
    <property type="molecule type" value="Genomic_DNA"/>
</dbReference>
<keyword evidence="10" id="KW-1185">Reference proteome</keyword>
<dbReference type="InterPro" id="IPR002171">
    <property type="entry name" value="Ribosomal_uL2"/>
</dbReference>